<dbReference type="RefSeq" id="WP_220586936.1">
    <property type="nucleotide sequence ID" value="NZ_RKLQ01000001.1"/>
</dbReference>
<accession>A0A8J7YBV6</accession>
<reference evidence="1" key="1">
    <citation type="submission" date="2021-06" db="EMBL/GenBank/DDBJ databases">
        <title>Halomicroarcula sp. F24A a new haloarchaeum isolated from saline soil.</title>
        <authorList>
            <person name="Duran-Viseras A."/>
            <person name="Sanchez-Porro C."/>
            <person name="Ventosa A."/>
        </authorList>
    </citation>
    <scope>NUCLEOTIDE SEQUENCE</scope>
    <source>
        <strain evidence="1">F24A</strain>
    </source>
</reference>
<dbReference type="Gene3D" id="3.40.50.720">
    <property type="entry name" value="NAD(P)-binding Rossmann-like Domain"/>
    <property type="match status" value="1"/>
</dbReference>
<proteinExistence type="predicted"/>
<evidence type="ECO:0000313" key="2">
    <source>
        <dbReference type="Proteomes" id="UP000783863"/>
    </source>
</evidence>
<comment type="caution">
    <text evidence="1">The sequence shown here is derived from an EMBL/GenBank/DDBJ whole genome shotgun (WGS) entry which is preliminary data.</text>
</comment>
<dbReference type="AlphaFoldDB" id="A0A8J7YBV6"/>
<organism evidence="1 2">
    <name type="scientific">Haloarcula salinisoli</name>
    <dbReference type="NCBI Taxonomy" id="2487746"/>
    <lineage>
        <taxon>Archaea</taxon>
        <taxon>Methanobacteriati</taxon>
        <taxon>Methanobacteriota</taxon>
        <taxon>Stenosarchaea group</taxon>
        <taxon>Halobacteria</taxon>
        <taxon>Halobacteriales</taxon>
        <taxon>Haloarculaceae</taxon>
        <taxon>Haloarcula</taxon>
    </lineage>
</organism>
<name>A0A8J7YBV6_9EURY</name>
<gene>
    <name evidence="1" type="ORF">EGD98_03340</name>
</gene>
<protein>
    <recommendedName>
        <fullName evidence="3">Bacteriocin biosynthesis cyclodehydratase domain-containing protein</fullName>
    </recommendedName>
</protein>
<dbReference type="EMBL" id="RKLQ01000001">
    <property type="protein sequence ID" value="MBX0302702.1"/>
    <property type="molecule type" value="Genomic_DNA"/>
</dbReference>
<keyword evidence="2" id="KW-1185">Reference proteome</keyword>
<evidence type="ECO:0008006" key="3">
    <source>
        <dbReference type="Google" id="ProtNLM"/>
    </source>
</evidence>
<dbReference type="Proteomes" id="UP000783863">
    <property type="component" value="Unassembled WGS sequence"/>
</dbReference>
<evidence type="ECO:0000313" key="1">
    <source>
        <dbReference type="EMBL" id="MBX0302702.1"/>
    </source>
</evidence>
<sequence length="292" mass="31608">MNATEITTESKLKVPNLTAMAEYEDDIVVSGITGTKTLSGGAARLSSEILDASDGETPLREVVPAIGDAATAVAIAEALYEDGILYPVELLDPFDVDEGHRSLLESLLLGLDVTQRPAFASRVQETTIGLYGDPTVAEALREPLEAIGCSLDDPDPDVMVFVETESTRDRREVNRDWLDSEATLVRARLRGSTVEIGPLLTPSSDACLECLTTRAELNDAHQRLDYRSIVSASTYETAFCGHVLTRLALQAGLDRIPPELVGEIRRFDCRTFEHTSARLLGVPGCEACDAND</sequence>